<keyword evidence="1" id="KW-0521">NADP</keyword>
<reference evidence="4 5" key="1">
    <citation type="submission" date="2018-06" db="EMBL/GenBank/DDBJ databases">
        <title>Genomic insight into two independent archaeal endosymbiosis events.</title>
        <authorList>
            <person name="Lind A.E."/>
            <person name="Lewis W.H."/>
            <person name="Spang A."/>
            <person name="Guy L."/>
            <person name="Embley M.T."/>
            <person name="Ettema T.J.G."/>
        </authorList>
    </citation>
    <scope>NUCLEOTIDE SEQUENCE [LARGE SCALE GENOMIC DNA]</scope>
    <source>
        <strain evidence="4">NOE</strain>
    </source>
</reference>
<dbReference type="InterPro" id="IPR011032">
    <property type="entry name" value="GroES-like_sf"/>
</dbReference>
<dbReference type="GO" id="GO:0070402">
    <property type="term" value="F:NADPH binding"/>
    <property type="evidence" value="ECO:0007669"/>
    <property type="project" value="TreeGrafter"/>
</dbReference>
<dbReference type="Gene3D" id="3.90.180.10">
    <property type="entry name" value="Medium-chain alcohol dehydrogenases, catalytic domain"/>
    <property type="match status" value="1"/>
</dbReference>
<dbReference type="SUPFAM" id="SSF50129">
    <property type="entry name" value="GroES-like"/>
    <property type="match status" value="1"/>
</dbReference>
<sequence>MEAFMLKKPCKAQNLKINEINCQKIKPGHVLVKIKAFGINRSEIYTKRGDSPNVKFPRVIGIELAGEIFDASNSNFKKEKK</sequence>
<dbReference type="PANTHER" id="PTHR48106:SF18">
    <property type="entry name" value="QUINONE OXIDOREDUCTASE PIG3"/>
    <property type="match status" value="1"/>
</dbReference>
<dbReference type="GO" id="GO:0016616">
    <property type="term" value="F:oxidoreductase activity, acting on the CH-OH group of donors, NAD or NADP as acceptor"/>
    <property type="evidence" value="ECO:0007669"/>
    <property type="project" value="UniProtKB-ARBA"/>
</dbReference>
<feature type="domain" description="Alcohol dehydrogenase-like N-terminal" evidence="3">
    <location>
        <begin position="26"/>
        <end position="74"/>
    </location>
</feature>
<keyword evidence="5" id="KW-1185">Reference proteome</keyword>
<organism evidence="4 5">
    <name type="scientific">Candidatus Methanobinarius endosymbioticus</name>
    <dbReference type="NCBI Taxonomy" id="2006182"/>
    <lineage>
        <taxon>Archaea</taxon>
        <taxon>Methanobacteriati</taxon>
        <taxon>Methanobacteriota</taxon>
        <taxon>Methanomada group</taxon>
        <taxon>Methanobacteria</taxon>
        <taxon>Methanobacteriales</taxon>
        <taxon>Methanobacteriaceae</taxon>
        <taxon>Candidatus Methanobinarius</taxon>
    </lineage>
</organism>
<evidence type="ECO:0000313" key="4">
    <source>
        <dbReference type="EMBL" id="RBQ24598.1"/>
    </source>
</evidence>
<dbReference type="InterPro" id="IPR013154">
    <property type="entry name" value="ADH-like_N"/>
</dbReference>
<dbReference type="AlphaFoldDB" id="A0A366MEA1"/>
<protein>
    <recommendedName>
        <fullName evidence="3">Alcohol dehydrogenase-like N-terminal domain-containing protein</fullName>
    </recommendedName>
</protein>
<comment type="caution">
    <text evidence="4">The sequence shown here is derived from an EMBL/GenBank/DDBJ whole genome shotgun (WGS) entry which is preliminary data.</text>
</comment>
<dbReference type="GO" id="GO:0044281">
    <property type="term" value="P:small molecule metabolic process"/>
    <property type="evidence" value="ECO:0007669"/>
    <property type="project" value="UniProtKB-ARBA"/>
</dbReference>
<dbReference type="Proteomes" id="UP000253099">
    <property type="component" value="Unassembled WGS sequence"/>
</dbReference>
<name>A0A366MEA1_9EURY</name>
<dbReference type="GO" id="GO:0016651">
    <property type="term" value="F:oxidoreductase activity, acting on NAD(P)H"/>
    <property type="evidence" value="ECO:0007669"/>
    <property type="project" value="TreeGrafter"/>
</dbReference>
<dbReference type="PANTHER" id="PTHR48106">
    <property type="entry name" value="QUINONE OXIDOREDUCTASE PIG3-RELATED"/>
    <property type="match status" value="1"/>
</dbReference>
<proteinExistence type="predicted"/>
<evidence type="ECO:0000256" key="2">
    <source>
        <dbReference type="ARBA" id="ARBA00023002"/>
    </source>
</evidence>
<evidence type="ECO:0000259" key="3">
    <source>
        <dbReference type="Pfam" id="PF08240"/>
    </source>
</evidence>
<dbReference type="Pfam" id="PF08240">
    <property type="entry name" value="ADH_N"/>
    <property type="match status" value="1"/>
</dbReference>
<dbReference type="EMBL" id="NIZT01000001">
    <property type="protein sequence ID" value="RBQ24598.1"/>
    <property type="molecule type" value="Genomic_DNA"/>
</dbReference>
<evidence type="ECO:0000313" key="5">
    <source>
        <dbReference type="Proteomes" id="UP000253099"/>
    </source>
</evidence>
<evidence type="ECO:0000256" key="1">
    <source>
        <dbReference type="ARBA" id="ARBA00022857"/>
    </source>
</evidence>
<gene>
    <name evidence="4" type="ORF">ALNOE001_00250</name>
</gene>
<keyword evidence="2" id="KW-0560">Oxidoreductase</keyword>
<accession>A0A366MEA1</accession>